<feature type="region of interest" description="Disordered" evidence="6">
    <location>
        <begin position="318"/>
        <end position="400"/>
    </location>
</feature>
<evidence type="ECO:0000256" key="7">
    <source>
        <dbReference type="SAM" id="SignalP"/>
    </source>
</evidence>
<keyword evidence="2 7" id="KW-0732">Signal</keyword>
<evidence type="ECO:0000256" key="3">
    <source>
        <dbReference type="ARBA" id="ARBA00023136"/>
    </source>
</evidence>
<evidence type="ECO:0000256" key="5">
    <source>
        <dbReference type="ARBA" id="ARBA00023288"/>
    </source>
</evidence>
<sequence>MAKRRSLRKTVAKIAVAGAVAAMLSGCQAVPMAGLLQPVYTPVTKQSHSLRTLPAPAKRITVAVYDFPDLTGQYKERENVQSLSRAVTQGGAPMLIKALQDAGEKRWFTVLDRARLDDLLKERQIVTEMRRLYRNEQRIDPNVLPPLDHAGIILQGGITGYDTNTMTGGIGARYLGIGGDTKWQQDTVTVTLRAVSTNTGEVLSSVAVHKMIASYAIQGGAFRYIALDKILEAEAGLTHNEPKQIAVQQAIEKAVMGMIIEGAELGVWSFADAEAGRQVIADYRDEKYGTKLTAAAEIVPPPKTSNAADVVETTPAWPRAAVAPRRPATAPSPSPAAKPAAPVPPPPAMPGETVGSVEPGVDGADPETSPAVAGVAPSPIRASTPAVRQDEQVASAGRVR</sequence>
<feature type="compositionally biased region" description="Low complexity" evidence="6">
    <location>
        <begin position="318"/>
        <end position="329"/>
    </location>
</feature>
<accession>A0A916RTE1</accession>
<evidence type="ECO:0008006" key="10">
    <source>
        <dbReference type="Google" id="ProtNLM"/>
    </source>
</evidence>
<feature type="signal peptide" evidence="7">
    <location>
        <begin position="1"/>
        <end position="29"/>
    </location>
</feature>
<keyword evidence="4" id="KW-0564">Palmitate</keyword>
<protein>
    <recommendedName>
        <fullName evidence="10">Curlin</fullName>
    </recommendedName>
</protein>
<dbReference type="Gene3D" id="3.40.50.10610">
    <property type="entry name" value="ABC-type transport auxiliary lipoprotein component"/>
    <property type="match status" value="2"/>
</dbReference>
<comment type="caution">
    <text evidence="8">The sequence shown here is derived from an EMBL/GenBank/DDBJ whole genome shotgun (WGS) entry which is preliminary data.</text>
</comment>
<reference evidence="8" key="2">
    <citation type="submission" date="2020-09" db="EMBL/GenBank/DDBJ databases">
        <authorList>
            <person name="Sun Q."/>
            <person name="Zhou Y."/>
        </authorList>
    </citation>
    <scope>NUCLEOTIDE SEQUENCE</scope>
    <source>
        <strain evidence="8">CGMCC 1.15320</strain>
    </source>
</reference>
<keyword evidence="5" id="KW-0449">Lipoprotein</keyword>
<evidence type="ECO:0000256" key="6">
    <source>
        <dbReference type="SAM" id="MobiDB-lite"/>
    </source>
</evidence>
<feature type="chain" id="PRO_5036674178" description="Curlin" evidence="7">
    <location>
        <begin position="30"/>
        <end position="400"/>
    </location>
</feature>
<reference evidence="8" key="1">
    <citation type="journal article" date="2014" name="Int. J. Syst. Evol. Microbiol.">
        <title>Complete genome sequence of Corynebacterium casei LMG S-19264T (=DSM 44701T), isolated from a smear-ripened cheese.</title>
        <authorList>
            <consortium name="US DOE Joint Genome Institute (JGI-PGF)"/>
            <person name="Walter F."/>
            <person name="Albersmeier A."/>
            <person name="Kalinowski J."/>
            <person name="Ruckert C."/>
        </authorList>
    </citation>
    <scope>NUCLEOTIDE SEQUENCE</scope>
    <source>
        <strain evidence="8">CGMCC 1.15320</strain>
    </source>
</reference>
<evidence type="ECO:0000313" key="8">
    <source>
        <dbReference type="EMBL" id="GGA68549.1"/>
    </source>
</evidence>
<name>A0A916RTE1_9HYPH</name>
<dbReference type="PANTHER" id="PTHR41164:SF1">
    <property type="entry name" value="CURLI PRODUCTION ASSEMBLY_TRANSPORT COMPONENT CSGG"/>
    <property type="match status" value="1"/>
</dbReference>
<evidence type="ECO:0000256" key="4">
    <source>
        <dbReference type="ARBA" id="ARBA00023139"/>
    </source>
</evidence>
<proteinExistence type="predicted"/>
<dbReference type="Proteomes" id="UP000636264">
    <property type="component" value="Unassembled WGS sequence"/>
</dbReference>
<dbReference type="RefSeq" id="WP_188721203.1">
    <property type="nucleotide sequence ID" value="NZ_BMIF01000006.1"/>
</dbReference>
<dbReference type="InterPro" id="IPR005534">
    <property type="entry name" value="Curli_assmbl/transp-comp_CsgG"/>
</dbReference>
<evidence type="ECO:0000256" key="1">
    <source>
        <dbReference type="ARBA" id="ARBA00022475"/>
    </source>
</evidence>
<keyword evidence="3" id="KW-0472">Membrane</keyword>
<evidence type="ECO:0000256" key="2">
    <source>
        <dbReference type="ARBA" id="ARBA00022729"/>
    </source>
</evidence>
<dbReference type="Pfam" id="PF03783">
    <property type="entry name" value="CsgG"/>
    <property type="match status" value="1"/>
</dbReference>
<dbReference type="GO" id="GO:0030288">
    <property type="term" value="C:outer membrane-bounded periplasmic space"/>
    <property type="evidence" value="ECO:0007669"/>
    <property type="project" value="InterPro"/>
</dbReference>
<organism evidence="8 9">
    <name type="scientific">Nitratireductor aestuarii</name>
    <dbReference type="NCBI Taxonomy" id="1735103"/>
    <lineage>
        <taxon>Bacteria</taxon>
        <taxon>Pseudomonadati</taxon>
        <taxon>Pseudomonadota</taxon>
        <taxon>Alphaproteobacteria</taxon>
        <taxon>Hyphomicrobiales</taxon>
        <taxon>Phyllobacteriaceae</taxon>
        <taxon>Nitratireductor</taxon>
    </lineage>
</organism>
<dbReference type="EMBL" id="BMIF01000006">
    <property type="protein sequence ID" value="GGA68549.1"/>
    <property type="molecule type" value="Genomic_DNA"/>
</dbReference>
<keyword evidence="1" id="KW-1003">Cell membrane</keyword>
<dbReference type="AlphaFoldDB" id="A0A916RTE1"/>
<feature type="compositionally biased region" description="Pro residues" evidence="6">
    <location>
        <begin position="330"/>
        <end position="349"/>
    </location>
</feature>
<dbReference type="PANTHER" id="PTHR41164">
    <property type="entry name" value="CURLI PRODUCTION ASSEMBLY/TRANSPORT COMPONENT CSGG"/>
    <property type="match status" value="1"/>
</dbReference>
<keyword evidence="9" id="KW-1185">Reference proteome</keyword>
<gene>
    <name evidence="8" type="ORF">GCM10011385_23010</name>
</gene>
<dbReference type="PROSITE" id="PS51257">
    <property type="entry name" value="PROKAR_LIPOPROTEIN"/>
    <property type="match status" value="1"/>
</dbReference>
<evidence type="ECO:0000313" key="9">
    <source>
        <dbReference type="Proteomes" id="UP000636264"/>
    </source>
</evidence>